<keyword evidence="6 7" id="KW-0067">ATP-binding</keyword>
<evidence type="ECO:0000256" key="2">
    <source>
        <dbReference type="ARBA" id="ARBA00022527"/>
    </source>
</evidence>
<accession>A0A5C1A7L2</accession>
<dbReference type="RefSeq" id="WP_149109595.1">
    <property type="nucleotide sequence ID" value="NZ_CP042425.1"/>
</dbReference>
<dbReference type="Gene3D" id="1.10.510.10">
    <property type="entry name" value="Transferase(Phosphotransferase) domain 1"/>
    <property type="match status" value="1"/>
</dbReference>
<evidence type="ECO:0000256" key="6">
    <source>
        <dbReference type="ARBA" id="ARBA00022840"/>
    </source>
</evidence>
<sequence>MERQLTTESSPELLAAAVVSTDDGPGSWVNALTLPHIETVVNSPLPSIPGFELLQELGRGGMGVVYKARDAMTGQIVAVKVLIAGSHAGALERERFRREMTSAAVLRHPNVVQLLNAGEHQGLPYLVLEHVDGGTLADRLNGTPWSPTAAVKLTAHLANAVQFAHAAGIIHRDLKPANILFAADVPKLADFGLSKALGVSDSARPITETGAVLGTPSYISPEQATGDKEVGPTTDVYSLGAILYELLTGRPPFDGKTTLDIVLKVLNDSPIAPTRFCPELPADLEAIVLKCLHKNPAKRYGTANELLADLQRFLVGETVVARPPSVTRRLFTWFSRRPRLTTVTAAAAVMLLLMLGLATYAVGSIREATRLAEVAAADAAVSRQEAEQAKAEVQTVRLVAEQDRRHATEIRAKYEQLRTFLESFRPGKMAGLLEPKPAPSCIVAEPAVSGRQL</sequence>
<evidence type="ECO:0000256" key="5">
    <source>
        <dbReference type="ARBA" id="ARBA00022777"/>
    </source>
</evidence>
<keyword evidence="5" id="KW-0418">Kinase</keyword>
<keyword evidence="2" id="KW-0723">Serine/threonine-protein kinase</keyword>
<keyword evidence="8" id="KW-0472">Membrane</keyword>
<dbReference type="InterPro" id="IPR008271">
    <property type="entry name" value="Ser/Thr_kinase_AS"/>
</dbReference>
<dbReference type="Gene3D" id="3.30.200.20">
    <property type="entry name" value="Phosphorylase Kinase, domain 1"/>
    <property type="match status" value="1"/>
</dbReference>
<feature type="binding site" evidence="7">
    <location>
        <position position="80"/>
    </location>
    <ligand>
        <name>ATP</name>
        <dbReference type="ChEBI" id="CHEBI:30616"/>
    </ligand>
</feature>
<evidence type="ECO:0000259" key="9">
    <source>
        <dbReference type="PROSITE" id="PS50011"/>
    </source>
</evidence>
<feature type="transmembrane region" description="Helical" evidence="8">
    <location>
        <begin position="340"/>
        <end position="362"/>
    </location>
</feature>
<proteinExistence type="predicted"/>
<dbReference type="InterPro" id="IPR017441">
    <property type="entry name" value="Protein_kinase_ATP_BS"/>
</dbReference>
<keyword evidence="11" id="KW-1185">Reference proteome</keyword>
<dbReference type="CDD" id="cd14014">
    <property type="entry name" value="STKc_PknB_like"/>
    <property type="match status" value="1"/>
</dbReference>
<dbReference type="PROSITE" id="PS00108">
    <property type="entry name" value="PROTEIN_KINASE_ST"/>
    <property type="match status" value="1"/>
</dbReference>
<dbReference type="PROSITE" id="PS00107">
    <property type="entry name" value="PROTEIN_KINASE_ATP"/>
    <property type="match status" value="1"/>
</dbReference>
<gene>
    <name evidence="10" type="ORF">PX52LOC_01614</name>
</gene>
<dbReference type="EC" id="2.7.11.1" evidence="1"/>
<keyword evidence="8" id="KW-0812">Transmembrane</keyword>
<dbReference type="PROSITE" id="PS50011">
    <property type="entry name" value="PROTEIN_KINASE_DOM"/>
    <property type="match status" value="1"/>
</dbReference>
<dbReference type="GO" id="GO:0005524">
    <property type="term" value="F:ATP binding"/>
    <property type="evidence" value="ECO:0007669"/>
    <property type="project" value="UniProtKB-UniRule"/>
</dbReference>
<keyword evidence="8" id="KW-1133">Transmembrane helix</keyword>
<reference evidence="11" key="1">
    <citation type="submission" date="2019-08" db="EMBL/GenBank/DDBJ databases">
        <title>Limnoglobus roseus gen. nov., sp. nov., a novel freshwater planctomycete with a giant genome from the family Gemmataceae.</title>
        <authorList>
            <person name="Kulichevskaya I.S."/>
            <person name="Naumoff D.G."/>
            <person name="Miroshnikov K."/>
            <person name="Ivanova A."/>
            <person name="Philippov D.A."/>
            <person name="Hakobyan A."/>
            <person name="Rijpstra I.C."/>
            <person name="Sinninghe Damste J.S."/>
            <person name="Liesack W."/>
            <person name="Dedysh S.N."/>
        </authorList>
    </citation>
    <scope>NUCLEOTIDE SEQUENCE [LARGE SCALE GENOMIC DNA]</scope>
    <source>
        <strain evidence="11">PX52</strain>
    </source>
</reference>
<dbReference type="KEGG" id="lrs:PX52LOC_01614"/>
<keyword evidence="3" id="KW-0808">Transferase</keyword>
<dbReference type="OrthoDB" id="6111975at2"/>
<protein>
    <recommendedName>
        <fullName evidence="1">non-specific serine/threonine protein kinase</fullName>
        <ecNumber evidence="1">2.7.11.1</ecNumber>
    </recommendedName>
</protein>
<organism evidence="10 11">
    <name type="scientific">Limnoglobus roseus</name>
    <dbReference type="NCBI Taxonomy" id="2598579"/>
    <lineage>
        <taxon>Bacteria</taxon>
        <taxon>Pseudomonadati</taxon>
        <taxon>Planctomycetota</taxon>
        <taxon>Planctomycetia</taxon>
        <taxon>Gemmatales</taxon>
        <taxon>Gemmataceae</taxon>
        <taxon>Limnoglobus</taxon>
    </lineage>
</organism>
<dbReference type="Pfam" id="PF00069">
    <property type="entry name" value="Pkinase"/>
    <property type="match status" value="1"/>
</dbReference>
<dbReference type="AlphaFoldDB" id="A0A5C1A7L2"/>
<evidence type="ECO:0000256" key="7">
    <source>
        <dbReference type="PROSITE-ProRule" id="PRU10141"/>
    </source>
</evidence>
<dbReference type="SMART" id="SM00220">
    <property type="entry name" value="S_TKc"/>
    <property type="match status" value="1"/>
</dbReference>
<evidence type="ECO:0000313" key="11">
    <source>
        <dbReference type="Proteomes" id="UP000324974"/>
    </source>
</evidence>
<name>A0A5C1A7L2_9BACT</name>
<dbReference type="PANTHER" id="PTHR43289:SF6">
    <property type="entry name" value="SERINE_THREONINE-PROTEIN KINASE NEKL-3"/>
    <property type="match status" value="1"/>
</dbReference>
<evidence type="ECO:0000256" key="3">
    <source>
        <dbReference type="ARBA" id="ARBA00022679"/>
    </source>
</evidence>
<dbReference type="InterPro" id="IPR011009">
    <property type="entry name" value="Kinase-like_dom_sf"/>
</dbReference>
<dbReference type="FunFam" id="1.10.510.10:FF:000021">
    <property type="entry name" value="Serine/threonine protein kinase"/>
    <property type="match status" value="1"/>
</dbReference>
<evidence type="ECO:0000256" key="8">
    <source>
        <dbReference type="SAM" id="Phobius"/>
    </source>
</evidence>
<evidence type="ECO:0000313" key="10">
    <source>
        <dbReference type="EMBL" id="QEL14720.1"/>
    </source>
</evidence>
<evidence type="ECO:0000256" key="4">
    <source>
        <dbReference type="ARBA" id="ARBA00022741"/>
    </source>
</evidence>
<dbReference type="PANTHER" id="PTHR43289">
    <property type="entry name" value="MITOGEN-ACTIVATED PROTEIN KINASE KINASE KINASE 20-RELATED"/>
    <property type="match status" value="1"/>
</dbReference>
<dbReference type="SUPFAM" id="SSF56112">
    <property type="entry name" value="Protein kinase-like (PK-like)"/>
    <property type="match status" value="1"/>
</dbReference>
<evidence type="ECO:0000256" key="1">
    <source>
        <dbReference type="ARBA" id="ARBA00012513"/>
    </source>
</evidence>
<feature type="domain" description="Protein kinase" evidence="9">
    <location>
        <begin position="51"/>
        <end position="314"/>
    </location>
</feature>
<keyword evidence="4 7" id="KW-0547">Nucleotide-binding</keyword>
<dbReference type="GO" id="GO:0004674">
    <property type="term" value="F:protein serine/threonine kinase activity"/>
    <property type="evidence" value="ECO:0007669"/>
    <property type="project" value="UniProtKB-KW"/>
</dbReference>
<dbReference type="EMBL" id="CP042425">
    <property type="protein sequence ID" value="QEL14720.1"/>
    <property type="molecule type" value="Genomic_DNA"/>
</dbReference>
<dbReference type="InterPro" id="IPR000719">
    <property type="entry name" value="Prot_kinase_dom"/>
</dbReference>
<dbReference type="Proteomes" id="UP000324974">
    <property type="component" value="Chromosome"/>
</dbReference>